<dbReference type="STRING" id="1492898.SY85_21565"/>
<evidence type="ECO:0000256" key="1">
    <source>
        <dbReference type="ARBA" id="ARBA00022676"/>
    </source>
</evidence>
<dbReference type="Proteomes" id="UP000077177">
    <property type="component" value="Chromosome"/>
</dbReference>
<dbReference type="RefSeq" id="WP_066407589.1">
    <property type="nucleotide sequence ID" value="NZ_CP011390.1"/>
</dbReference>
<evidence type="ECO:0000313" key="3">
    <source>
        <dbReference type="EMBL" id="ANE52682.1"/>
    </source>
</evidence>
<dbReference type="SUPFAM" id="SSF53756">
    <property type="entry name" value="UDP-Glycosyltransferase/glycogen phosphorylase"/>
    <property type="match status" value="1"/>
</dbReference>
<dbReference type="AlphaFoldDB" id="A0A172U0C8"/>
<protein>
    <submittedName>
        <fullName evidence="3">Glycosyl transferase</fullName>
    </submittedName>
</protein>
<keyword evidence="2 3" id="KW-0808">Transferase</keyword>
<proteinExistence type="predicted"/>
<dbReference type="EMBL" id="CP011390">
    <property type="protein sequence ID" value="ANE52682.1"/>
    <property type="molecule type" value="Genomic_DNA"/>
</dbReference>
<dbReference type="InterPro" id="IPR051199">
    <property type="entry name" value="LPS_LOS_Heptosyltrfase"/>
</dbReference>
<dbReference type="PANTHER" id="PTHR30160:SF1">
    <property type="entry name" value="LIPOPOLYSACCHARIDE 1,2-N-ACETYLGLUCOSAMINETRANSFERASE-RELATED"/>
    <property type="match status" value="1"/>
</dbReference>
<gene>
    <name evidence="3" type="ORF">SY85_21565</name>
</gene>
<dbReference type="GO" id="GO:0008713">
    <property type="term" value="F:ADP-heptose-lipopolysaccharide heptosyltransferase activity"/>
    <property type="evidence" value="ECO:0007669"/>
    <property type="project" value="TreeGrafter"/>
</dbReference>
<sequence length="335" mass="38231">MKFLVIRFSSIGDIVLTTPVVRCLKLQRPDIEIHYLIKPQFKSVMANNPYIDKIHILQQDWNAMIEELKAEKFDQIIDLHHNLRTLRVKNALKVPSESFNKLNIEKFIYTRLKWNVMPKVHVVDRYMQTVEPFGVKNDGAGMDYFIAPNEEITLKDIPASHHAGYIALVIGANYYTKKLPIYKLKELCTKINHPIILIGGKDEVDEGNEVASVDPIKVYNACGKFSLNESADLVRKSKLVIGHDTGLMHIAAALKKQVIAVWGSTTPSLGVEPYYGDNYLYQHAKPFNNVKVEKLWCQPCTKFGRNKCPQGHFKCMKNISIDVIVQIVDKRLGRV</sequence>
<dbReference type="Pfam" id="PF01075">
    <property type="entry name" value="Glyco_transf_9"/>
    <property type="match status" value="1"/>
</dbReference>
<keyword evidence="1" id="KW-0328">Glycosyltransferase</keyword>
<dbReference type="GO" id="GO:0009244">
    <property type="term" value="P:lipopolysaccharide core region biosynthetic process"/>
    <property type="evidence" value="ECO:0007669"/>
    <property type="project" value="TreeGrafter"/>
</dbReference>
<dbReference type="CDD" id="cd03789">
    <property type="entry name" value="GT9_LPS_heptosyltransferase"/>
    <property type="match status" value="1"/>
</dbReference>
<evidence type="ECO:0000313" key="4">
    <source>
        <dbReference type="Proteomes" id="UP000077177"/>
    </source>
</evidence>
<dbReference type="PATRIC" id="fig|1492898.3.peg.4677"/>
<reference evidence="4" key="1">
    <citation type="submission" date="2015-01" db="EMBL/GenBank/DDBJ databases">
        <title>Flavisolibacter sp./LCS9/ whole genome sequencing.</title>
        <authorList>
            <person name="Kim M.K."/>
            <person name="Srinivasan S."/>
            <person name="Lee J.-J."/>
        </authorList>
    </citation>
    <scope>NUCLEOTIDE SEQUENCE [LARGE SCALE GENOMIC DNA]</scope>
    <source>
        <strain evidence="4">LCS9</strain>
    </source>
</reference>
<dbReference type="Gene3D" id="3.40.50.2000">
    <property type="entry name" value="Glycogen Phosphorylase B"/>
    <property type="match status" value="2"/>
</dbReference>
<dbReference type="KEGG" id="fla:SY85_21565"/>
<dbReference type="InterPro" id="IPR002201">
    <property type="entry name" value="Glyco_trans_9"/>
</dbReference>
<dbReference type="PANTHER" id="PTHR30160">
    <property type="entry name" value="TETRAACYLDISACCHARIDE 4'-KINASE-RELATED"/>
    <property type="match status" value="1"/>
</dbReference>
<evidence type="ECO:0000256" key="2">
    <source>
        <dbReference type="ARBA" id="ARBA00022679"/>
    </source>
</evidence>
<name>A0A172U0C8_9BACT</name>
<organism evidence="3 4">
    <name type="scientific">Flavisolibacter tropicus</name>
    <dbReference type="NCBI Taxonomy" id="1492898"/>
    <lineage>
        <taxon>Bacteria</taxon>
        <taxon>Pseudomonadati</taxon>
        <taxon>Bacteroidota</taxon>
        <taxon>Chitinophagia</taxon>
        <taxon>Chitinophagales</taxon>
        <taxon>Chitinophagaceae</taxon>
        <taxon>Flavisolibacter</taxon>
    </lineage>
</organism>
<reference evidence="3 4" key="2">
    <citation type="journal article" date="2016" name="Int. J. Syst. Evol. Microbiol.">
        <title>Flavisolibacter tropicus sp. nov., isolated from tropical soil.</title>
        <authorList>
            <person name="Lee J.J."/>
            <person name="Kang M.S."/>
            <person name="Kim G.S."/>
            <person name="Lee C.S."/>
            <person name="Lim S."/>
            <person name="Lee J."/>
            <person name="Roh S.H."/>
            <person name="Kang H."/>
            <person name="Ha J.M."/>
            <person name="Bae S."/>
            <person name="Jung H.Y."/>
            <person name="Kim M.K."/>
        </authorList>
    </citation>
    <scope>NUCLEOTIDE SEQUENCE [LARGE SCALE GENOMIC DNA]</scope>
    <source>
        <strain evidence="3 4">LCS9</strain>
    </source>
</reference>
<keyword evidence="4" id="KW-1185">Reference proteome</keyword>
<dbReference type="GO" id="GO:0005829">
    <property type="term" value="C:cytosol"/>
    <property type="evidence" value="ECO:0007669"/>
    <property type="project" value="TreeGrafter"/>
</dbReference>
<dbReference type="OrthoDB" id="9768048at2"/>
<accession>A0A172U0C8</accession>